<feature type="transmembrane region" description="Helical" evidence="1">
    <location>
        <begin position="36"/>
        <end position="53"/>
    </location>
</feature>
<proteinExistence type="predicted"/>
<evidence type="ECO:0000313" key="2">
    <source>
        <dbReference type="EMBL" id="STO09212.1"/>
    </source>
</evidence>
<reference evidence="2 3" key="1">
    <citation type="submission" date="2018-06" db="EMBL/GenBank/DDBJ databases">
        <authorList>
            <consortium name="Pathogen Informatics"/>
            <person name="Doyle S."/>
        </authorList>
    </citation>
    <scope>NUCLEOTIDE SEQUENCE [LARGE SCALE GENOMIC DNA]</scope>
    <source>
        <strain evidence="2 3">NCTC13163</strain>
    </source>
</reference>
<dbReference type="STRING" id="1397694.GCA_000702585_00054"/>
<feature type="transmembrane region" description="Helical" evidence="1">
    <location>
        <begin position="12"/>
        <end position="30"/>
    </location>
</feature>
<organism evidence="2 3">
    <name type="scientific">Exiguobacterium aurantiacum</name>
    <dbReference type="NCBI Taxonomy" id="33987"/>
    <lineage>
        <taxon>Bacteria</taxon>
        <taxon>Bacillati</taxon>
        <taxon>Bacillota</taxon>
        <taxon>Bacilli</taxon>
        <taxon>Bacillales</taxon>
        <taxon>Bacillales Family XII. Incertae Sedis</taxon>
        <taxon>Exiguobacterium</taxon>
    </lineage>
</organism>
<dbReference type="Proteomes" id="UP000254060">
    <property type="component" value="Unassembled WGS sequence"/>
</dbReference>
<feature type="transmembrane region" description="Helical" evidence="1">
    <location>
        <begin position="74"/>
        <end position="93"/>
    </location>
</feature>
<keyword evidence="1" id="KW-0812">Transmembrane</keyword>
<accession>A0A377FWJ4</accession>
<keyword evidence="1" id="KW-1133">Transmembrane helix</keyword>
<evidence type="ECO:0000313" key="3">
    <source>
        <dbReference type="Proteomes" id="UP000254060"/>
    </source>
</evidence>
<protein>
    <submittedName>
        <fullName evidence="2">Uncharacterized protein</fullName>
    </submittedName>
</protein>
<keyword evidence="1" id="KW-0472">Membrane</keyword>
<dbReference type="RefSeq" id="WP_029333688.1">
    <property type="nucleotide sequence ID" value="NZ_UGGP01000001.1"/>
</dbReference>
<evidence type="ECO:0000256" key="1">
    <source>
        <dbReference type="SAM" id="Phobius"/>
    </source>
</evidence>
<name>A0A377FWJ4_9BACL</name>
<dbReference type="OrthoDB" id="2353439at2"/>
<gene>
    <name evidence="2" type="ORF">NCTC13163_02629</name>
</gene>
<sequence>MQRDVRQVIKIRRYGVPALIIYLAAFLYALFAQWMWLIPLMWLLAIFLIFMGTNEYRIMRHVATNPLAIKWLRIQYAMTWLEALLLAVSMTALVLDHSIGLLIGVLFAVMRFTDSYRDRLITKQLQAVEPDMPTYEQLIERMS</sequence>
<dbReference type="AlphaFoldDB" id="A0A377FWJ4"/>
<dbReference type="EMBL" id="UGGP01000001">
    <property type="protein sequence ID" value="STO09212.1"/>
    <property type="molecule type" value="Genomic_DNA"/>
</dbReference>